<keyword evidence="6" id="KW-0418">Kinase</keyword>
<keyword evidence="9 10" id="KW-0472">Membrane</keyword>
<keyword evidence="5 10" id="KW-0812">Transmembrane</keyword>
<dbReference type="GO" id="GO:0005789">
    <property type="term" value="C:endoplasmic reticulum membrane"/>
    <property type="evidence" value="ECO:0007669"/>
    <property type="project" value="UniProtKB-SubCell"/>
</dbReference>
<evidence type="ECO:0000256" key="4">
    <source>
        <dbReference type="ARBA" id="ARBA00022679"/>
    </source>
</evidence>
<keyword evidence="8 10" id="KW-1133">Transmembrane helix</keyword>
<feature type="transmembrane region" description="Helical" evidence="10">
    <location>
        <begin position="232"/>
        <end position="258"/>
    </location>
</feature>
<dbReference type="Proteomes" id="UP001176961">
    <property type="component" value="Unassembled WGS sequence"/>
</dbReference>
<comment type="caution">
    <text evidence="11">The sequence shown here is derived from an EMBL/GenBank/DDBJ whole genome shotgun (WGS) entry which is preliminary data.</text>
</comment>
<evidence type="ECO:0000313" key="12">
    <source>
        <dbReference type="Proteomes" id="UP001176961"/>
    </source>
</evidence>
<comment type="subcellular location">
    <subcellularLocation>
        <location evidence="1">Endoplasmic reticulum membrane</location>
        <topology evidence="1">Multi-pass membrane protein</topology>
    </subcellularLocation>
</comment>
<dbReference type="EMBL" id="CATQJL010000223">
    <property type="protein sequence ID" value="CAJ0598327.1"/>
    <property type="molecule type" value="Genomic_DNA"/>
</dbReference>
<feature type="transmembrane region" description="Helical" evidence="10">
    <location>
        <begin position="270"/>
        <end position="290"/>
    </location>
</feature>
<accession>A0AA36M657</accession>
<feature type="transmembrane region" description="Helical" evidence="10">
    <location>
        <begin position="206"/>
        <end position="226"/>
    </location>
</feature>
<keyword evidence="4" id="KW-0808">Transferase</keyword>
<evidence type="ECO:0000256" key="8">
    <source>
        <dbReference type="ARBA" id="ARBA00022989"/>
    </source>
</evidence>
<evidence type="ECO:0000256" key="6">
    <source>
        <dbReference type="ARBA" id="ARBA00022777"/>
    </source>
</evidence>
<proteinExistence type="inferred from homology"/>
<comment type="similarity">
    <text evidence="2">Belongs to the polyprenol kinase family.</text>
</comment>
<dbReference type="InterPro" id="IPR032974">
    <property type="entry name" value="Polypren_kinase"/>
</dbReference>
<dbReference type="PANTHER" id="PTHR13205">
    <property type="entry name" value="TRANSMEMBRANE PROTEIN 15-RELATED"/>
    <property type="match status" value="1"/>
</dbReference>
<feature type="transmembrane region" description="Helical" evidence="10">
    <location>
        <begin position="44"/>
        <end position="63"/>
    </location>
</feature>
<evidence type="ECO:0000256" key="3">
    <source>
        <dbReference type="ARBA" id="ARBA00012132"/>
    </source>
</evidence>
<protein>
    <recommendedName>
        <fullName evidence="3">dolichol kinase</fullName>
        <ecNumber evidence="3">2.7.1.108</ecNumber>
    </recommendedName>
</protein>
<feature type="transmembrane region" description="Helical" evidence="10">
    <location>
        <begin position="112"/>
        <end position="134"/>
    </location>
</feature>
<evidence type="ECO:0000256" key="2">
    <source>
        <dbReference type="ARBA" id="ARBA00010794"/>
    </source>
</evidence>
<reference evidence="11" key="1">
    <citation type="submission" date="2023-07" db="EMBL/GenBank/DDBJ databases">
        <authorList>
            <consortium name="CYATHOMIX"/>
        </authorList>
    </citation>
    <scope>NUCLEOTIDE SEQUENCE</scope>
    <source>
        <strain evidence="11">N/A</strain>
    </source>
</reference>
<dbReference type="EC" id="2.7.1.108" evidence="3"/>
<keyword evidence="12" id="KW-1185">Reference proteome</keyword>
<evidence type="ECO:0000256" key="10">
    <source>
        <dbReference type="SAM" id="Phobius"/>
    </source>
</evidence>
<evidence type="ECO:0000256" key="1">
    <source>
        <dbReference type="ARBA" id="ARBA00004477"/>
    </source>
</evidence>
<keyword evidence="7" id="KW-0256">Endoplasmic reticulum</keyword>
<evidence type="ECO:0000256" key="9">
    <source>
        <dbReference type="ARBA" id="ARBA00023136"/>
    </source>
</evidence>
<gene>
    <name evidence="11" type="ORF">CYNAS_LOCUS10310</name>
</gene>
<dbReference type="AlphaFoldDB" id="A0AA36M657"/>
<evidence type="ECO:0000256" key="7">
    <source>
        <dbReference type="ARBA" id="ARBA00022824"/>
    </source>
</evidence>
<feature type="transmembrane region" description="Helical" evidence="10">
    <location>
        <begin position="164"/>
        <end position="185"/>
    </location>
</feature>
<dbReference type="GO" id="GO:0004168">
    <property type="term" value="F:dolichol kinase activity"/>
    <property type="evidence" value="ECO:0007669"/>
    <property type="project" value="UniProtKB-EC"/>
</dbReference>
<dbReference type="GO" id="GO:0043048">
    <property type="term" value="P:dolichyl monophosphate biosynthetic process"/>
    <property type="evidence" value="ECO:0007669"/>
    <property type="project" value="TreeGrafter"/>
</dbReference>
<evidence type="ECO:0000313" key="11">
    <source>
        <dbReference type="EMBL" id="CAJ0598327.1"/>
    </source>
</evidence>
<name>A0AA36M657_CYLNA</name>
<evidence type="ECO:0000256" key="5">
    <source>
        <dbReference type="ARBA" id="ARBA00022692"/>
    </source>
</evidence>
<dbReference type="PANTHER" id="PTHR13205:SF15">
    <property type="entry name" value="DOLICHOL KINASE"/>
    <property type="match status" value="1"/>
</dbReference>
<organism evidence="11 12">
    <name type="scientific">Cylicocyclus nassatus</name>
    <name type="common">Nematode worm</name>
    <dbReference type="NCBI Taxonomy" id="53992"/>
    <lineage>
        <taxon>Eukaryota</taxon>
        <taxon>Metazoa</taxon>
        <taxon>Ecdysozoa</taxon>
        <taxon>Nematoda</taxon>
        <taxon>Chromadorea</taxon>
        <taxon>Rhabditida</taxon>
        <taxon>Rhabditina</taxon>
        <taxon>Rhabditomorpha</taxon>
        <taxon>Strongyloidea</taxon>
        <taxon>Strongylidae</taxon>
        <taxon>Cylicocyclus</taxon>
    </lineage>
</organism>
<feature type="transmembrane region" description="Helical" evidence="10">
    <location>
        <begin position="302"/>
        <end position="331"/>
    </location>
</feature>
<sequence length="332" mass="36684">MSICQDQGVAGPLPEGVAVLRSLLLPPYVVAIFDLTAKMTTGPLAGIAVSATIAIVVGALLTAPLHPVIVNAVFLVSVGTAMLMYSLLMNISMIELPLFLWRIVFNSQSSRYLLLLFWSFNVLASISFGVFVTVRGSSTTIHRKFFHLTSSLIFLSGLFFDRDFIWLSGWLMLCIFVIIETFRFFEVPPWEETLNNFLLVFKDEQDSMLLLTPIYLLLGIWIPLFLSPNDKYVHLFHLAGVASVGVGDSIAAIIGSTYGTTRWPRTRKTVEGSVAMAGSIAVFLIVARFFCSPPYPSYPRILFTSLILAAIEAFTVKIDNIALPIVGYLLLQ</sequence>